<dbReference type="AlphaFoldDB" id="A0A9C6U7L3"/>
<reference evidence="2" key="1">
    <citation type="journal article" date="2018" name="Proc. Natl. Acad. Sci. U.S.A.">
        <title>Phylogenomics and the evolution of hemipteroid insects.</title>
        <authorList>
            <person name="Johnson K.P."/>
            <person name="Dietrich C.H."/>
            <person name="Friedrich F."/>
            <person name="Beutel R.G."/>
            <person name="Wipfler B."/>
            <person name="Peters R.S."/>
            <person name="Allen J.M."/>
            <person name="Petersen M."/>
            <person name="Donath A."/>
            <person name="Walden K.K."/>
            <person name="Kozlov A.M."/>
            <person name="Podsiadlowski L."/>
            <person name="Mayer C."/>
            <person name="Meusemann K."/>
            <person name="Vasilikopoulos A."/>
            <person name="Waterhouse R.M."/>
            <person name="Cameron S.L."/>
            <person name="Weirauch C."/>
            <person name="Swanson D.R."/>
            <person name="Percy D.M."/>
            <person name="Hardy N.B."/>
            <person name="Terry I."/>
            <person name="Liu S."/>
            <person name="Zhou X."/>
            <person name="Misof B."/>
            <person name="Robertson H.M."/>
            <person name="Yoshizawa K."/>
        </authorList>
    </citation>
    <scope>NUCLEOTIDE SEQUENCE</scope>
    <source>
        <tissue evidence="2">Whole organism</tissue>
    </source>
</reference>
<dbReference type="GeneID" id="113211986"/>
<dbReference type="OrthoDB" id="8190514at2759"/>
<accession>A0A9C6U7L3</accession>
<dbReference type="Pfam" id="PF06585">
    <property type="entry name" value="JHBP"/>
    <property type="match status" value="1"/>
</dbReference>
<dbReference type="InterPro" id="IPR038606">
    <property type="entry name" value="To_sf"/>
</dbReference>
<name>A0A9C6U7L3_FRAOC</name>
<evidence type="ECO:0000313" key="2">
    <source>
        <dbReference type="RefSeq" id="XP_052122938.1"/>
    </source>
</evidence>
<dbReference type="GO" id="GO:0005615">
    <property type="term" value="C:extracellular space"/>
    <property type="evidence" value="ECO:0007669"/>
    <property type="project" value="TreeGrafter"/>
</dbReference>
<dbReference type="PANTHER" id="PTHR11008">
    <property type="entry name" value="PROTEIN TAKEOUT-LIKE PROTEIN"/>
    <property type="match status" value="1"/>
</dbReference>
<reference evidence="2" key="2">
    <citation type="submission" date="2025-08" db="UniProtKB">
        <authorList>
            <consortium name="RefSeq"/>
        </authorList>
    </citation>
    <scope>IDENTIFICATION</scope>
    <source>
        <tissue evidence="2">Whole organism</tissue>
    </source>
</reference>
<dbReference type="RefSeq" id="XP_052122938.1">
    <property type="nucleotide sequence ID" value="XM_052266978.1"/>
</dbReference>
<sequence length="119" mass="13380">MDGKVLVLPITGEGACELKLDDIDATVNLIGKELVKDGVTFMEVDKFNFDFETKKLHLNFQNLFNGNKDLGTQMNTFLNTNSAEVLKELKPSVQEAFGMAFGEISNRIFKKVPYNKIFV</sequence>
<dbReference type="Proteomes" id="UP000504606">
    <property type="component" value="Unplaced"/>
</dbReference>
<keyword evidence="1" id="KW-1185">Reference proteome</keyword>
<protein>
    <submittedName>
        <fullName evidence="2">Protein takeout-like</fullName>
    </submittedName>
</protein>
<proteinExistence type="predicted"/>
<dbReference type="Gene3D" id="3.15.10.30">
    <property type="entry name" value="Haemolymph juvenile hormone binding protein"/>
    <property type="match status" value="1"/>
</dbReference>
<dbReference type="InterPro" id="IPR010562">
    <property type="entry name" value="Haemolymph_juvenile_hormone-bd"/>
</dbReference>
<organism evidence="1 2">
    <name type="scientific">Frankliniella occidentalis</name>
    <name type="common">Western flower thrips</name>
    <name type="synonym">Euthrips occidentalis</name>
    <dbReference type="NCBI Taxonomy" id="133901"/>
    <lineage>
        <taxon>Eukaryota</taxon>
        <taxon>Metazoa</taxon>
        <taxon>Ecdysozoa</taxon>
        <taxon>Arthropoda</taxon>
        <taxon>Hexapoda</taxon>
        <taxon>Insecta</taxon>
        <taxon>Pterygota</taxon>
        <taxon>Neoptera</taxon>
        <taxon>Paraneoptera</taxon>
        <taxon>Thysanoptera</taxon>
        <taxon>Terebrantia</taxon>
        <taxon>Thripoidea</taxon>
        <taxon>Thripidae</taxon>
        <taxon>Frankliniella</taxon>
    </lineage>
</organism>
<gene>
    <name evidence="2" type="primary">LOC113211986</name>
</gene>
<evidence type="ECO:0000313" key="1">
    <source>
        <dbReference type="Proteomes" id="UP000504606"/>
    </source>
</evidence>
<dbReference type="PANTHER" id="PTHR11008:SF41">
    <property type="entry name" value="RE70318P"/>
    <property type="match status" value="1"/>
</dbReference>
<dbReference type="KEGG" id="foc:113211986"/>